<feature type="region of interest" description="Disordered" evidence="1">
    <location>
        <begin position="1"/>
        <end position="23"/>
    </location>
</feature>
<dbReference type="Proteomes" id="UP000024547">
    <property type="component" value="Unassembled WGS sequence"/>
</dbReference>
<name>A0A059E197_9PROT</name>
<protein>
    <submittedName>
        <fullName evidence="2">Uncharacterized protein</fullName>
    </submittedName>
</protein>
<dbReference type="RefSeq" id="WP_035551712.1">
    <property type="nucleotide sequence ID" value="NZ_AWFH01000015.1"/>
</dbReference>
<dbReference type="eggNOG" id="ENOG5030VYA">
    <property type="taxonomic scope" value="Bacteria"/>
</dbReference>
<dbReference type="STRING" id="1280948.HY36_16925"/>
<feature type="compositionally biased region" description="Basic and acidic residues" evidence="1">
    <location>
        <begin position="12"/>
        <end position="23"/>
    </location>
</feature>
<dbReference type="AlphaFoldDB" id="A0A059E197"/>
<feature type="region of interest" description="Disordered" evidence="1">
    <location>
        <begin position="29"/>
        <end position="48"/>
    </location>
</feature>
<dbReference type="OrthoDB" id="7591706at2"/>
<keyword evidence="3" id="KW-1185">Reference proteome</keyword>
<reference evidence="2 3" key="1">
    <citation type="journal article" date="2014" name="Antonie Van Leeuwenhoek">
        <title>Hyphomonas beringensis sp. nov. and Hyphomonas chukchiensis sp. nov., isolated from surface seawater of the Bering Sea and Chukchi Sea.</title>
        <authorList>
            <person name="Li C."/>
            <person name="Lai Q."/>
            <person name="Li G."/>
            <person name="Dong C."/>
            <person name="Wang J."/>
            <person name="Liao Y."/>
            <person name="Shao Z."/>
        </authorList>
    </citation>
    <scope>NUCLEOTIDE SEQUENCE [LARGE SCALE GENOMIC DNA]</scope>
    <source>
        <strain evidence="2 3">22II1-22F38</strain>
    </source>
</reference>
<evidence type="ECO:0000313" key="2">
    <source>
        <dbReference type="EMBL" id="KCZ61383.1"/>
    </source>
</evidence>
<accession>A0A059E197</accession>
<gene>
    <name evidence="2" type="ORF">HY36_16925</name>
</gene>
<sequence length="922" mass="101525">MARRRRHSKPAPGDHSDADRKKAQLEALQKRLNANARRVSKDPVEDRPPQAFFRADGLRFVRPASLQSATLEPDISEAVEQFRSAVRDRQSTVIFNWPNRLPGVAALHGLSVLCELAEGPDRFAGLTTLFYPASARTGGNQKSLLVDREWLLETNRPWLDATFKSLRQTEKDDDYIRARYHAILSLMSELRPNALEQFKRGQAVVERTRDRGHPTLHEIIARRSIKPNGQLVGPEQTFLDRCRRLSRLLMGKGGAEDWQRIEAVDQALTPWLISTLHGASAPGSWIAYSAPSKRKPDVLLIDLQYPARARLGETWRANVVNAVARLRHGDTDLPVIAVTDDPFVAQFARYELSPQAKKGRRTKPLPVRFNHQTALGLIEDGPVNNDALATVEAPELVVDVFASDLAKFAADALKLRTDTIKIADGKVARAISVCLSKLRAMANAPYSQSELGALFTATGDTGAERRILEAYNITGALADLRSAAPQADRYEAAVEALAERAGELARGLSRSARETIGKDLMNRLRALPKRATRTLVIAQSRAAARALETWIENDPSLEPVLEKLGQKFDISAPQRAAAEIAVAAASTRPFGHLLLLSPPPQVCLAVFAGDQCPKKVELLCDASSGKFLADYGAAVLKLAPKTAPPHARISHMITRVRSALDRNVASLPQFDLGDSVRAAGVVTDLTGRSYSGGSEVLRLMSVEGEDIRVTPETQLVARKRASLDTFEFLLGKSVTAGREVLVPRPAFIDAIASAKSFRAAAVPLLSDYHELVRQRAAQLPGASLRQKAERLHPEFGQTASDQPTVSSVERWIDIDRQGDIPVELRIPQAPRTYTHFAALMNVLKVDKALGDVYWHYGILATRSTRIRSGFQMRRLYTAALVDPDALRRDNPAAGELIEFIHDLSSEYFTEIAEVALAQEDVQ</sequence>
<comment type="caution">
    <text evidence="2">The sequence shown here is derived from an EMBL/GenBank/DDBJ whole genome shotgun (WGS) entry which is preliminary data.</text>
</comment>
<proteinExistence type="predicted"/>
<feature type="compositionally biased region" description="Basic and acidic residues" evidence="1">
    <location>
        <begin position="39"/>
        <end position="48"/>
    </location>
</feature>
<organism evidence="2 3">
    <name type="scientific">Hyphomonas atlantica</name>
    <dbReference type="NCBI Taxonomy" id="1280948"/>
    <lineage>
        <taxon>Bacteria</taxon>
        <taxon>Pseudomonadati</taxon>
        <taxon>Pseudomonadota</taxon>
        <taxon>Alphaproteobacteria</taxon>
        <taxon>Hyphomonadales</taxon>
        <taxon>Hyphomonadaceae</taxon>
        <taxon>Hyphomonas</taxon>
    </lineage>
</organism>
<dbReference type="PATRIC" id="fig|1280948.3.peg.1908"/>
<evidence type="ECO:0000313" key="3">
    <source>
        <dbReference type="Proteomes" id="UP000024547"/>
    </source>
</evidence>
<evidence type="ECO:0000256" key="1">
    <source>
        <dbReference type="SAM" id="MobiDB-lite"/>
    </source>
</evidence>
<dbReference type="EMBL" id="AWFH01000015">
    <property type="protein sequence ID" value="KCZ61383.1"/>
    <property type="molecule type" value="Genomic_DNA"/>
</dbReference>